<organism evidence="2 3">
    <name type="scientific">Treponema ruminis</name>
    <dbReference type="NCBI Taxonomy" id="744515"/>
    <lineage>
        <taxon>Bacteria</taxon>
        <taxon>Pseudomonadati</taxon>
        <taxon>Spirochaetota</taxon>
        <taxon>Spirochaetia</taxon>
        <taxon>Spirochaetales</taxon>
        <taxon>Treponemataceae</taxon>
        <taxon>Treponema</taxon>
    </lineage>
</organism>
<protein>
    <recommendedName>
        <fullName evidence="4">DUF2271 domain-containing protein</fullName>
    </recommendedName>
</protein>
<dbReference type="AlphaFoldDB" id="A0A7W8G8Q4"/>
<accession>A0A7W8G8Q4</accession>
<dbReference type="EMBL" id="JACHFQ010000004">
    <property type="protein sequence ID" value="MBB5225943.1"/>
    <property type="molecule type" value="Genomic_DNA"/>
</dbReference>
<feature type="signal peptide" evidence="1">
    <location>
        <begin position="1"/>
        <end position="20"/>
    </location>
</feature>
<proteinExistence type="predicted"/>
<dbReference type="InterPro" id="IPR014469">
    <property type="entry name" value="DUF2271"/>
</dbReference>
<evidence type="ECO:0000256" key="1">
    <source>
        <dbReference type="SAM" id="SignalP"/>
    </source>
</evidence>
<keyword evidence="1" id="KW-0732">Signal</keyword>
<sequence>MKKIVSAAAVLILGTSALFAREVKISVGAGENWKGRHTPQFAVWLEDTEGNYIRTLYVTAKASKKNWIFAPSEGRPESLPVWYHASKQDTRKGKEAQKANEFLGLDAVTSATPKGGIIFEDEIEDTSCIIKAEFNLSFDYNEFYTKKNSSDNGQPSVVYQAELTEGESEEVKLNFAGTGSLDGSDGQIHKDTEGLTTATSIVKLTAVTFPKK</sequence>
<dbReference type="Proteomes" id="UP000518887">
    <property type="component" value="Unassembled WGS sequence"/>
</dbReference>
<comment type="caution">
    <text evidence="2">The sequence shown here is derived from an EMBL/GenBank/DDBJ whole genome shotgun (WGS) entry which is preliminary data.</text>
</comment>
<keyword evidence="3" id="KW-1185">Reference proteome</keyword>
<evidence type="ECO:0000313" key="3">
    <source>
        <dbReference type="Proteomes" id="UP000518887"/>
    </source>
</evidence>
<dbReference type="Pfam" id="PF10029">
    <property type="entry name" value="DUF2271"/>
    <property type="match status" value="1"/>
</dbReference>
<name>A0A7W8G8Q4_9SPIR</name>
<dbReference type="RefSeq" id="WP_184658748.1">
    <property type="nucleotide sequence ID" value="NZ_CP031518.1"/>
</dbReference>
<feature type="chain" id="PRO_5030567980" description="DUF2271 domain-containing protein" evidence="1">
    <location>
        <begin position="21"/>
        <end position="212"/>
    </location>
</feature>
<gene>
    <name evidence="2" type="ORF">HNP76_001311</name>
</gene>
<evidence type="ECO:0000313" key="2">
    <source>
        <dbReference type="EMBL" id="MBB5225943.1"/>
    </source>
</evidence>
<reference evidence="2 3" key="1">
    <citation type="submission" date="2020-08" db="EMBL/GenBank/DDBJ databases">
        <title>Genomic Encyclopedia of Type Strains, Phase IV (KMG-IV): sequencing the most valuable type-strain genomes for metagenomic binning, comparative biology and taxonomic classification.</title>
        <authorList>
            <person name="Goeker M."/>
        </authorList>
    </citation>
    <scope>NUCLEOTIDE SEQUENCE [LARGE SCALE GENOMIC DNA]</scope>
    <source>
        <strain evidence="2 3">DSM 103462</strain>
    </source>
</reference>
<evidence type="ECO:0008006" key="4">
    <source>
        <dbReference type="Google" id="ProtNLM"/>
    </source>
</evidence>